<organism evidence="6 7">
    <name type="scientific">Paenibacillus brevis</name>
    <dbReference type="NCBI Taxonomy" id="2841508"/>
    <lineage>
        <taxon>Bacteria</taxon>
        <taxon>Bacillati</taxon>
        <taxon>Bacillota</taxon>
        <taxon>Bacilli</taxon>
        <taxon>Bacillales</taxon>
        <taxon>Paenibacillaceae</taxon>
        <taxon>Paenibacillus</taxon>
    </lineage>
</organism>
<evidence type="ECO:0000313" key="6">
    <source>
        <dbReference type="EMBL" id="MBU5670342.1"/>
    </source>
</evidence>
<dbReference type="CDD" id="cd18622">
    <property type="entry name" value="GH32_Inu-like"/>
    <property type="match status" value="1"/>
</dbReference>
<comment type="similarity">
    <text evidence="3">Belongs to the glycosyl hydrolase 32 family.</text>
</comment>
<dbReference type="PANTHER" id="PTHR42800:SF1">
    <property type="entry name" value="EXOINULINASE INUD (AFU_ORTHOLOGUE AFUA_5G00480)"/>
    <property type="match status" value="1"/>
</dbReference>
<accession>A0ABS6FJI5</accession>
<dbReference type="InterPro" id="IPR001362">
    <property type="entry name" value="Glyco_hydro_32"/>
</dbReference>
<proteinExistence type="inferred from homology"/>
<keyword evidence="2 3" id="KW-0326">Glycosidase</keyword>
<comment type="caution">
    <text evidence="6">The sequence shown here is derived from an EMBL/GenBank/DDBJ whole genome shotgun (WGS) entry which is preliminary data.</text>
</comment>
<dbReference type="PROSITE" id="PS00609">
    <property type="entry name" value="GLYCOSYL_HYDROL_F32"/>
    <property type="match status" value="1"/>
</dbReference>
<evidence type="ECO:0000313" key="7">
    <source>
        <dbReference type="Proteomes" id="UP000743001"/>
    </source>
</evidence>
<feature type="domain" description="Glycosyl hydrolase family 32 N-terminal" evidence="4">
    <location>
        <begin position="7"/>
        <end position="318"/>
    </location>
</feature>
<feature type="domain" description="Glycosyl hydrolase family 32 C-terminal" evidence="5">
    <location>
        <begin position="326"/>
        <end position="459"/>
    </location>
</feature>
<dbReference type="RefSeq" id="WP_216476672.1">
    <property type="nucleotide sequence ID" value="NZ_JAHLQJ010000001.1"/>
</dbReference>
<dbReference type="InterPro" id="IPR018053">
    <property type="entry name" value="Glyco_hydro_32_AS"/>
</dbReference>
<dbReference type="InterPro" id="IPR013189">
    <property type="entry name" value="Glyco_hydro_32_C"/>
</dbReference>
<keyword evidence="1 3" id="KW-0378">Hydrolase</keyword>
<evidence type="ECO:0000256" key="1">
    <source>
        <dbReference type="ARBA" id="ARBA00022801"/>
    </source>
</evidence>
<dbReference type="PANTHER" id="PTHR42800">
    <property type="entry name" value="EXOINULINASE INUD (AFU_ORTHOLOGUE AFUA_5G00480)"/>
    <property type="match status" value="1"/>
</dbReference>
<sequence>MFRPGFHFSVPSNWMNDPNGLVYYEGKYHLFYQHHPYSTDWGTMHWGHAASDDLVHWEDKPIALFPDEHGTIFSGSCVVDWHNSSGFFAEGTHGLVAIFTHNDTYPGSGQPRQRQSLAYSSDKGETWSFYSGNPVLSEPTLIDFRDPKVFWHSPSSHWVMVLAAGDRIQLYRSENLRDWKLASEFGAGEGSHRGVWECPDLFELPVDDGERTKWVLIVSVGGDQDCPEGSHTQYFIGEFDGIRFVNDYSPEHVLRLDQGRDHYAGVTYSDIPDADGRRILIGWMTNLRYAGNTPTGTWRGAMTLPRVLTLVTVEGEIVLKQSPVHELMQLRNGAANWNDITVSAEVPLEVDTETELLELEIEMDISSDQELQVKVQSSQACETIIGYDPGSQRLFIDRTHSGHIDVHPDFAIKHNAPLAPKNGKIKLQLWVDRSAVEVYANDGIVVMTDLIFPISPVNRLWIGTNAGPVLLTSLKLHTLESLRDADS</sequence>
<dbReference type="Proteomes" id="UP000743001">
    <property type="component" value="Unassembled WGS sequence"/>
</dbReference>
<evidence type="ECO:0000259" key="5">
    <source>
        <dbReference type="Pfam" id="PF08244"/>
    </source>
</evidence>
<name>A0ABS6FJI5_9BACL</name>
<evidence type="ECO:0000256" key="3">
    <source>
        <dbReference type="RuleBase" id="RU362110"/>
    </source>
</evidence>
<evidence type="ECO:0000256" key="2">
    <source>
        <dbReference type="ARBA" id="ARBA00023295"/>
    </source>
</evidence>
<dbReference type="SMART" id="SM00640">
    <property type="entry name" value="Glyco_32"/>
    <property type="match status" value="1"/>
</dbReference>
<dbReference type="EMBL" id="JAHLQJ010000001">
    <property type="protein sequence ID" value="MBU5670342.1"/>
    <property type="molecule type" value="Genomic_DNA"/>
</dbReference>
<dbReference type="GO" id="GO:0016787">
    <property type="term" value="F:hydrolase activity"/>
    <property type="evidence" value="ECO:0007669"/>
    <property type="project" value="UniProtKB-KW"/>
</dbReference>
<protein>
    <submittedName>
        <fullName evidence="6">Glycoside hydrolase family 32 protein</fullName>
    </submittedName>
</protein>
<dbReference type="Pfam" id="PF00251">
    <property type="entry name" value="Glyco_hydro_32N"/>
    <property type="match status" value="1"/>
</dbReference>
<evidence type="ECO:0000259" key="4">
    <source>
        <dbReference type="Pfam" id="PF00251"/>
    </source>
</evidence>
<dbReference type="InterPro" id="IPR013148">
    <property type="entry name" value="Glyco_hydro_32_N"/>
</dbReference>
<keyword evidence="7" id="KW-1185">Reference proteome</keyword>
<dbReference type="Pfam" id="PF08244">
    <property type="entry name" value="Glyco_hydro_32C"/>
    <property type="match status" value="1"/>
</dbReference>
<reference evidence="6 7" key="1">
    <citation type="submission" date="2021-06" db="EMBL/GenBank/DDBJ databases">
        <authorList>
            <person name="Sun Q."/>
            <person name="Li D."/>
        </authorList>
    </citation>
    <scope>NUCLEOTIDE SEQUENCE [LARGE SCALE GENOMIC DNA]</scope>
    <source>
        <strain evidence="6 7">MSJ-6</strain>
    </source>
</reference>
<gene>
    <name evidence="6" type="ORF">KQJ23_00725</name>
</gene>